<dbReference type="EMBL" id="CAJOBC010004738">
    <property type="protein sequence ID" value="CAF3838940.1"/>
    <property type="molecule type" value="Genomic_DNA"/>
</dbReference>
<feature type="signal peptide" evidence="1">
    <location>
        <begin position="1"/>
        <end position="18"/>
    </location>
</feature>
<keyword evidence="4" id="KW-1185">Reference proteome</keyword>
<dbReference type="EMBL" id="CAJNOQ010004738">
    <property type="protein sequence ID" value="CAF1071939.1"/>
    <property type="molecule type" value="Genomic_DNA"/>
</dbReference>
<feature type="chain" id="PRO_5036225213" evidence="1">
    <location>
        <begin position="19"/>
        <end position="288"/>
    </location>
</feature>
<accession>A0A814LYA9</accession>
<organism evidence="2 4">
    <name type="scientific">Didymodactylos carnosus</name>
    <dbReference type="NCBI Taxonomy" id="1234261"/>
    <lineage>
        <taxon>Eukaryota</taxon>
        <taxon>Metazoa</taxon>
        <taxon>Spiralia</taxon>
        <taxon>Gnathifera</taxon>
        <taxon>Rotifera</taxon>
        <taxon>Eurotatoria</taxon>
        <taxon>Bdelloidea</taxon>
        <taxon>Philodinida</taxon>
        <taxon>Philodinidae</taxon>
        <taxon>Didymodactylos</taxon>
    </lineage>
</organism>
<dbReference type="OrthoDB" id="10063988at2759"/>
<dbReference type="Proteomes" id="UP000681722">
    <property type="component" value="Unassembled WGS sequence"/>
</dbReference>
<reference evidence="2" key="1">
    <citation type="submission" date="2021-02" db="EMBL/GenBank/DDBJ databases">
        <authorList>
            <person name="Nowell W R."/>
        </authorList>
    </citation>
    <scope>NUCLEOTIDE SEQUENCE</scope>
</reference>
<dbReference type="Proteomes" id="UP000663829">
    <property type="component" value="Unassembled WGS sequence"/>
</dbReference>
<keyword evidence="1" id="KW-0732">Signal</keyword>
<gene>
    <name evidence="2" type="ORF">GPM918_LOCUS17320</name>
    <name evidence="3" type="ORF">SRO942_LOCUS17319</name>
</gene>
<evidence type="ECO:0000256" key="1">
    <source>
        <dbReference type="SAM" id="SignalP"/>
    </source>
</evidence>
<name>A0A814LYA9_9BILA</name>
<evidence type="ECO:0000313" key="4">
    <source>
        <dbReference type="Proteomes" id="UP000663829"/>
    </source>
</evidence>
<evidence type="ECO:0000313" key="3">
    <source>
        <dbReference type="EMBL" id="CAF3838940.1"/>
    </source>
</evidence>
<comment type="caution">
    <text evidence="2">The sequence shown here is derived from an EMBL/GenBank/DDBJ whole genome shotgun (WGS) entry which is preliminary data.</text>
</comment>
<sequence>MLVTLISFVILFTYQVAAFHFLGGTITWRPENISASGNPVKIIIIQTYSWTDGRIVCTPTAIANSNLINYRTYSTLATDTLKCLSNCGSTSSGYIPPLIRPICTDQSTLVGTVVGQRSDIEWLYLNDNFTVGYTDNGWRPLPTITDATYQWCLSTNINLYLRTDGYYNTAPVATVMSPINIPQNVPQTIPIPVSDANGDNVRCRWSEGATECGLVFPTVGGGNYSLPSNITLSSDCIIVVTGDIIDNWYAITVMIAEFENRKSQFHTGNHTQVMNMTSVDSRFLDPKY</sequence>
<dbReference type="AlphaFoldDB" id="A0A814LYA9"/>
<proteinExistence type="predicted"/>
<evidence type="ECO:0000313" key="2">
    <source>
        <dbReference type="EMBL" id="CAF1071939.1"/>
    </source>
</evidence>
<protein>
    <submittedName>
        <fullName evidence="2">Uncharacterized protein</fullName>
    </submittedName>
</protein>